<keyword evidence="2" id="KW-1185">Reference proteome</keyword>
<dbReference type="AlphaFoldDB" id="A0A368GJL6"/>
<proteinExistence type="predicted"/>
<reference evidence="1 2" key="1">
    <citation type="submission" date="2014-10" db="EMBL/GenBank/DDBJ databases">
        <title>Draft genome of the hookworm Ancylostoma caninum.</title>
        <authorList>
            <person name="Mitreva M."/>
        </authorList>
    </citation>
    <scope>NUCLEOTIDE SEQUENCE [LARGE SCALE GENOMIC DNA]</scope>
    <source>
        <strain evidence="1 2">Baltimore</strain>
    </source>
</reference>
<dbReference type="InterPro" id="IPR046341">
    <property type="entry name" value="SET_dom_sf"/>
</dbReference>
<dbReference type="EMBL" id="JOJR01000165">
    <property type="protein sequence ID" value="RCN43230.1"/>
    <property type="molecule type" value="Genomic_DNA"/>
</dbReference>
<dbReference type="Gene3D" id="2.170.270.10">
    <property type="entry name" value="SET domain"/>
    <property type="match status" value="1"/>
</dbReference>
<evidence type="ECO:0008006" key="3">
    <source>
        <dbReference type="Google" id="ProtNLM"/>
    </source>
</evidence>
<dbReference type="InterPro" id="IPR053105">
    <property type="entry name" value="Class_V-like_SAM-MTase"/>
</dbReference>
<protein>
    <recommendedName>
        <fullName evidence="3">SET domain-containing protein</fullName>
    </recommendedName>
</protein>
<gene>
    <name evidence="1" type="ORF">ANCCAN_10805</name>
</gene>
<organism evidence="1 2">
    <name type="scientific">Ancylostoma caninum</name>
    <name type="common">Dog hookworm</name>
    <dbReference type="NCBI Taxonomy" id="29170"/>
    <lineage>
        <taxon>Eukaryota</taxon>
        <taxon>Metazoa</taxon>
        <taxon>Ecdysozoa</taxon>
        <taxon>Nematoda</taxon>
        <taxon>Chromadorea</taxon>
        <taxon>Rhabditida</taxon>
        <taxon>Rhabditina</taxon>
        <taxon>Rhabditomorpha</taxon>
        <taxon>Strongyloidea</taxon>
        <taxon>Ancylostomatidae</taxon>
        <taxon>Ancylostomatinae</taxon>
        <taxon>Ancylostoma</taxon>
    </lineage>
</organism>
<dbReference type="PANTHER" id="PTHR47250:SF3">
    <property type="entry name" value="HISTONE-LYSINE N-METHYLTRANSFERASE SET-6"/>
    <property type="match status" value="1"/>
</dbReference>
<evidence type="ECO:0000313" key="2">
    <source>
        <dbReference type="Proteomes" id="UP000252519"/>
    </source>
</evidence>
<dbReference type="OrthoDB" id="5863934at2759"/>
<comment type="caution">
    <text evidence="1">The sequence shown here is derived from an EMBL/GenBank/DDBJ whole genome shotgun (WGS) entry which is preliminary data.</text>
</comment>
<dbReference type="STRING" id="29170.A0A368GJL6"/>
<dbReference type="SUPFAM" id="SSF82199">
    <property type="entry name" value="SET domain"/>
    <property type="match status" value="1"/>
</dbReference>
<sequence>MLVVGCGKKCACKGQCRNTLSSTSLPSPFRQFCRCAVCPYCLFFVHFRFEIFRRSDDVGFGLRTLSNIPQGCAVVQFCGEVLDQKTMSRRGAESLDYAFCLQSFEETEIYEKLAFARNVKY</sequence>
<accession>A0A368GJL6</accession>
<dbReference type="Proteomes" id="UP000252519">
    <property type="component" value="Unassembled WGS sequence"/>
</dbReference>
<name>A0A368GJL6_ANCCA</name>
<evidence type="ECO:0000313" key="1">
    <source>
        <dbReference type="EMBL" id="RCN43230.1"/>
    </source>
</evidence>
<dbReference type="PANTHER" id="PTHR47250">
    <property type="entry name" value="HISTONE-LYSINE N-METHYLTRANSFERASE SET-6"/>
    <property type="match status" value="1"/>
</dbReference>